<dbReference type="RefSeq" id="WP_106227991.1">
    <property type="nucleotide sequence ID" value="NZ_PVTV01000014.1"/>
</dbReference>
<dbReference type="EMBL" id="PVTV01000014">
    <property type="protein sequence ID" value="PRY97696.1"/>
    <property type="molecule type" value="Genomic_DNA"/>
</dbReference>
<feature type="transmembrane region" description="Helical" evidence="1">
    <location>
        <begin position="7"/>
        <end position="27"/>
    </location>
</feature>
<reference evidence="2 3" key="1">
    <citation type="submission" date="2018-03" db="EMBL/GenBank/DDBJ databases">
        <title>Genomic Encyclopedia of Type Strains, Phase III (KMG-III): the genomes of soil and plant-associated and newly described type strains.</title>
        <authorList>
            <person name="Whitman W."/>
        </authorList>
    </citation>
    <scope>NUCLEOTIDE SEQUENCE [LARGE SCALE GENOMIC DNA]</scope>
    <source>
        <strain evidence="2 3">MWH-P2sevCIIIb</strain>
    </source>
</reference>
<dbReference type="AlphaFoldDB" id="A0A2T0XFJ1"/>
<proteinExistence type="predicted"/>
<keyword evidence="1" id="KW-1133">Transmembrane helix</keyword>
<evidence type="ECO:0000313" key="2">
    <source>
        <dbReference type="EMBL" id="PRY97696.1"/>
    </source>
</evidence>
<dbReference type="Proteomes" id="UP000238308">
    <property type="component" value="Unassembled WGS sequence"/>
</dbReference>
<comment type="caution">
    <text evidence="2">The sequence shown here is derived from an EMBL/GenBank/DDBJ whole genome shotgun (WGS) entry which is preliminary data.</text>
</comment>
<evidence type="ECO:0000256" key="1">
    <source>
        <dbReference type="SAM" id="Phobius"/>
    </source>
</evidence>
<keyword evidence="1" id="KW-0472">Membrane</keyword>
<feature type="transmembrane region" description="Helical" evidence="1">
    <location>
        <begin position="39"/>
        <end position="61"/>
    </location>
</feature>
<keyword evidence="3" id="KW-1185">Reference proteome</keyword>
<protein>
    <submittedName>
        <fullName evidence="2">Uncharacterized protein</fullName>
    </submittedName>
</protein>
<dbReference type="PROSITE" id="PS51257">
    <property type="entry name" value="PROKAR_LIPOPROTEIN"/>
    <property type="match status" value="1"/>
</dbReference>
<accession>A0A2T0XFJ1</accession>
<evidence type="ECO:0000313" key="3">
    <source>
        <dbReference type="Proteomes" id="UP000238308"/>
    </source>
</evidence>
<gene>
    <name evidence="2" type="ORF">BCM14_2160</name>
</gene>
<dbReference type="OrthoDB" id="9180348at2"/>
<organism evidence="2 3">
    <name type="scientific">Jezberella montanilacus</name>
    <dbReference type="NCBI Taxonomy" id="323426"/>
    <lineage>
        <taxon>Bacteria</taxon>
        <taxon>Pseudomonadati</taxon>
        <taxon>Pseudomonadota</taxon>
        <taxon>Betaproteobacteria</taxon>
        <taxon>Burkholderiales</taxon>
        <taxon>Alcaligenaceae</taxon>
        <taxon>Jezberella</taxon>
    </lineage>
</organism>
<name>A0A2T0XFJ1_9BURK</name>
<keyword evidence="1" id="KW-0812">Transmembrane</keyword>
<sequence>MFNFVKTPITVIGAFISLIYGCANWLLSSTVTHLNIDQVWFVLGFIVVFPFVVLFVFYWILTRHHIKLYAPSDFRSDATWMDFVRPVPSAEVEKELSQAAQAWSDEKVDPVKINESPNTTTIPPLTQIRHRISVATDRAIQKFEREFNVRAEREIEIGNTGIRFDALFYGLRPTLLEVIVLLTPSTAQSNASIDKIVDRSSRAGHYFRNQVRIIVVVVYSFSNKVVFPIEKHWRERLSASYQPIELRFVGETELDTEQ</sequence>